<reference evidence="2 3" key="1">
    <citation type="journal article" date="2015" name="Genome Biol. Evol.">
        <title>Comparative Genomics of a Bacterivorous Green Alga Reveals Evolutionary Causalities and Consequences of Phago-Mixotrophic Mode of Nutrition.</title>
        <authorList>
            <person name="Burns J.A."/>
            <person name="Paasch A."/>
            <person name="Narechania A."/>
            <person name="Kim E."/>
        </authorList>
    </citation>
    <scope>NUCLEOTIDE SEQUENCE [LARGE SCALE GENOMIC DNA]</scope>
    <source>
        <strain evidence="2 3">PLY_AMNH</strain>
    </source>
</reference>
<feature type="compositionally biased region" description="Pro residues" evidence="1">
    <location>
        <begin position="333"/>
        <end position="347"/>
    </location>
</feature>
<dbReference type="Proteomes" id="UP001190700">
    <property type="component" value="Unassembled WGS sequence"/>
</dbReference>
<feature type="compositionally biased region" description="Low complexity" evidence="1">
    <location>
        <begin position="781"/>
        <end position="795"/>
    </location>
</feature>
<dbReference type="AlphaFoldDB" id="A0AAE0EM99"/>
<sequence length="934" mass="102053">MGSYPTPYQQHLQQQQQWQAYQQQWPQQQQPLEPVQQQLQQQQFQQQQLQQQQQQQQPQPQPQQQPQQPHQLVPATSALHDSGADLSSLQHFISISAAALPDPLQVPPDSGAQQSVSGGTQLLVRHLPAVAAASETRRRRPSRRVSSGPATHGRHLPGLSHAPDHSDPDSGTDVSRTSTGSRGSRSTQARAERRRRAAHRSGSDSDASSRSEHIRREVLAAVQALDISAVLSRGLAPPGATTSAGASPPGDPQSSAQGALTADHSLEADAADSVTPPVSQIVAETAPAEPPTQGRPNPLNMMVARRRQSVETVVHGGGNPDSERRDPSSRDSPPGPPSDPPQDPPGDPAQGPEPSYPQYPEVRALFITHDGGSLWVHQSAGVRGAATVSLPWDERRRAGVQGDSILFRIMHLLGAPLTAYARMGGRLHHAPLPLTNPRVETWVLMVDREVMDMAMGDPAAANVRSTSMGQPVWEWIPATARESEMSHFDQDGLAAWSEVSNSDWQGTNLRASSDEVRLEHKTKEMVLKLIRGVTRFPRSASDTKSADKDGLLAQLEHYSNMVRKIFQEAIVIEALTTPSCTPSVSAYQASVSSLLWSFKEHTLQDQQKKFLERAAGTFGSDQAWHRRYVELDVFFSDLAVCSLTQAYLENAHGEAIALRQATSETAAEYFSRLETRMASVNFLAGRVPNCVEMSNLSMLSTYRRGLKYAPKVMRRLRAIHLDVSKPEEWERKAVTDDIPGTHNALLKIREVAEEVENGIDTEAAQRRTQDRPPRTVSFANPSPRTPFFRRTPSSSRPALAMLENGPTTTAAAAVTPLPPPPGLSRPDAPKVRRCFACGSAEHIVRNCTDETKLKEWRANAPARLANSPGFVAAVVWAIEQQEDISSVDGVPEEFSEEVLALATCEDEQSYQTLAALAGIELVEGDGLPPVEDDE</sequence>
<feature type="compositionally biased region" description="Basic and acidic residues" evidence="1">
    <location>
        <begin position="764"/>
        <end position="773"/>
    </location>
</feature>
<feature type="region of interest" description="Disordered" evidence="1">
    <location>
        <begin position="236"/>
        <end position="260"/>
    </location>
</feature>
<evidence type="ECO:0000313" key="3">
    <source>
        <dbReference type="Proteomes" id="UP001190700"/>
    </source>
</evidence>
<feature type="region of interest" description="Disordered" evidence="1">
    <location>
        <begin position="131"/>
        <end position="212"/>
    </location>
</feature>
<evidence type="ECO:0000313" key="2">
    <source>
        <dbReference type="EMBL" id="KAK3233199.1"/>
    </source>
</evidence>
<name>A0AAE0EM99_9CHLO</name>
<accession>A0AAE0EM99</accession>
<protein>
    <recommendedName>
        <fullName evidence="4">CCHC-type domain-containing protein</fullName>
    </recommendedName>
</protein>
<gene>
    <name evidence="2" type="ORF">CYMTET_56495</name>
</gene>
<keyword evidence="3" id="KW-1185">Reference proteome</keyword>
<evidence type="ECO:0008006" key="4">
    <source>
        <dbReference type="Google" id="ProtNLM"/>
    </source>
</evidence>
<dbReference type="EMBL" id="LGRX02035782">
    <property type="protein sequence ID" value="KAK3233199.1"/>
    <property type="molecule type" value="Genomic_DNA"/>
</dbReference>
<feature type="compositionally biased region" description="Basic and acidic residues" evidence="1">
    <location>
        <begin position="201"/>
        <end position="212"/>
    </location>
</feature>
<feature type="region of interest" description="Disordered" evidence="1">
    <location>
        <begin position="23"/>
        <end position="72"/>
    </location>
</feature>
<organism evidence="2 3">
    <name type="scientific">Cymbomonas tetramitiformis</name>
    <dbReference type="NCBI Taxonomy" id="36881"/>
    <lineage>
        <taxon>Eukaryota</taxon>
        <taxon>Viridiplantae</taxon>
        <taxon>Chlorophyta</taxon>
        <taxon>Pyramimonadophyceae</taxon>
        <taxon>Pyramimonadales</taxon>
        <taxon>Pyramimonadaceae</taxon>
        <taxon>Cymbomonas</taxon>
    </lineage>
</organism>
<evidence type="ECO:0000256" key="1">
    <source>
        <dbReference type="SAM" id="MobiDB-lite"/>
    </source>
</evidence>
<proteinExistence type="predicted"/>
<comment type="caution">
    <text evidence="2">The sequence shown here is derived from an EMBL/GenBank/DDBJ whole genome shotgun (WGS) entry which is preliminary data.</text>
</comment>
<feature type="region of interest" description="Disordered" evidence="1">
    <location>
        <begin position="764"/>
        <end position="795"/>
    </location>
</feature>
<feature type="region of interest" description="Disordered" evidence="1">
    <location>
        <begin position="313"/>
        <end position="358"/>
    </location>
</feature>
<feature type="compositionally biased region" description="Low complexity" evidence="1">
    <location>
        <begin position="169"/>
        <end position="189"/>
    </location>
</feature>